<reference evidence="1 2" key="1">
    <citation type="submission" date="2017-01" db="EMBL/GenBank/DDBJ databases">
        <authorList>
            <consortium name="Urmite Genomes"/>
        </authorList>
    </citation>
    <scope>NUCLEOTIDE SEQUENCE [LARGE SCALE GENOMIC DNA]</scope>
    <source>
        <strain evidence="1 2">AB215</strain>
    </source>
</reference>
<name>A0A2U3P2X1_9MYCO</name>
<evidence type="ECO:0000313" key="1">
    <source>
        <dbReference type="EMBL" id="SPM38077.1"/>
    </source>
</evidence>
<dbReference type="EMBL" id="FUEZ01000003">
    <property type="protein sequence ID" value="SPM38077.1"/>
    <property type="molecule type" value="Genomic_DNA"/>
</dbReference>
<evidence type="ECO:0000313" key="2">
    <source>
        <dbReference type="Proteomes" id="UP000240424"/>
    </source>
</evidence>
<accession>A0A2U3P2X1</accession>
<dbReference type="AlphaFoldDB" id="A0A2U3P2X1"/>
<proteinExistence type="predicted"/>
<keyword evidence="2" id="KW-1185">Reference proteome</keyword>
<dbReference type="Proteomes" id="UP000240424">
    <property type="component" value="Unassembled WGS sequence"/>
</dbReference>
<protein>
    <submittedName>
        <fullName evidence="1">Uncharacterized protein</fullName>
    </submittedName>
</protein>
<gene>
    <name evidence="1" type="ORF">MNAB215_252</name>
</gene>
<organism evidence="1 2">
    <name type="scientific">Mycobacterium numidiamassiliense</name>
    <dbReference type="NCBI Taxonomy" id="1841861"/>
    <lineage>
        <taxon>Bacteria</taxon>
        <taxon>Bacillati</taxon>
        <taxon>Actinomycetota</taxon>
        <taxon>Actinomycetes</taxon>
        <taxon>Mycobacteriales</taxon>
        <taxon>Mycobacteriaceae</taxon>
        <taxon>Mycobacterium</taxon>
    </lineage>
</organism>
<sequence length="141" mass="15361">MVGAKKHGGWGKEKVDRKTTFAPLVVVPDAGIPSALLTQFDIVNRGRQAFKDAGVQVYAPGVVQVSDVQLLEGLADWAQKLAQRGNTPDMLDMITAWRRAATVIGEGSLQLFLERRGFPRPLSDHIIENGSKAVLRLLADD</sequence>